<feature type="domain" description="ULTRAPETALA1/2 zinc finger" evidence="1">
    <location>
        <begin position="35"/>
        <end position="87"/>
    </location>
</feature>
<dbReference type="PANTHER" id="PTHR34053">
    <property type="entry name" value="PROTEIN ULTRAPETALA 1"/>
    <property type="match status" value="1"/>
</dbReference>
<organism evidence="2 3">
    <name type="scientific">Vitis vinifera</name>
    <name type="common">Grape</name>
    <dbReference type="NCBI Taxonomy" id="29760"/>
    <lineage>
        <taxon>Eukaryota</taxon>
        <taxon>Viridiplantae</taxon>
        <taxon>Streptophyta</taxon>
        <taxon>Embryophyta</taxon>
        <taxon>Tracheophyta</taxon>
        <taxon>Spermatophyta</taxon>
        <taxon>Magnoliopsida</taxon>
        <taxon>eudicotyledons</taxon>
        <taxon>Gunneridae</taxon>
        <taxon>Pentapetalae</taxon>
        <taxon>rosids</taxon>
        <taxon>Vitales</taxon>
        <taxon>Vitaceae</taxon>
        <taxon>Viteae</taxon>
        <taxon>Vitis</taxon>
    </lineage>
</organism>
<dbReference type="AlphaFoldDB" id="A0A438JI34"/>
<dbReference type="InterPro" id="IPR020533">
    <property type="entry name" value="Developmental_reg_ULTRAPETALA"/>
</dbReference>
<dbReference type="PANTHER" id="PTHR34053:SF1">
    <property type="entry name" value="PROTEIN ULTRAPETALA 1"/>
    <property type="match status" value="1"/>
</dbReference>
<dbReference type="Proteomes" id="UP000288805">
    <property type="component" value="Unassembled WGS sequence"/>
</dbReference>
<sequence length="92" mass="10534">MRYKDIFEGWIKSEVLTGRKSKLGQPNGYAFLCFRITCEDEEERASRRVYRGCLRSPTCRGCTSCVCFGCEICRFSDCSCQTCIDFTRNAVA</sequence>
<dbReference type="EMBL" id="QGNW01000041">
    <property type="protein sequence ID" value="RVX08600.1"/>
    <property type="molecule type" value="Genomic_DNA"/>
</dbReference>
<gene>
    <name evidence="2" type="primary">ULT1_1</name>
    <name evidence="2" type="ORF">CK203_014082</name>
</gene>
<proteinExistence type="predicted"/>
<evidence type="ECO:0000313" key="2">
    <source>
        <dbReference type="EMBL" id="RVX08600.1"/>
    </source>
</evidence>
<comment type="caution">
    <text evidence="2">The sequence shown here is derived from an EMBL/GenBank/DDBJ whole genome shotgun (WGS) entry which is preliminary data.</text>
</comment>
<protein>
    <submittedName>
        <fullName evidence="2">Protein ULTRAPETALA 1</fullName>
    </submittedName>
</protein>
<evidence type="ECO:0000259" key="1">
    <source>
        <dbReference type="Pfam" id="PF23293"/>
    </source>
</evidence>
<dbReference type="InterPro" id="IPR057012">
    <property type="entry name" value="ULT1/2_Znf"/>
</dbReference>
<name>A0A438JI34_VITVI</name>
<reference evidence="2 3" key="1">
    <citation type="journal article" date="2018" name="PLoS Genet.">
        <title>Population sequencing reveals clonal diversity and ancestral inbreeding in the grapevine cultivar Chardonnay.</title>
        <authorList>
            <person name="Roach M.J."/>
            <person name="Johnson D.L."/>
            <person name="Bohlmann J."/>
            <person name="van Vuuren H.J."/>
            <person name="Jones S.J."/>
            <person name="Pretorius I.S."/>
            <person name="Schmidt S.A."/>
            <person name="Borneman A.R."/>
        </authorList>
    </citation>
    <scope>NUCLEOTIDE SEQUENCE [LARGE SCALE GENOMIC DNA]</scope>
    <source>
        <strain evidence="3">cv. Chardonnay</strain>
        <tissue evidence="2">Leaf</tissue>
    </source>
</reference>
<evidence type="ECO:0000313" key="3">
    <source>
        <dbReference type="Proteomes" id="UP000288805"/>
    </source>
</evidence>
<accession>A0A438JI34</accession>
<dbReference type="Pfam" id="PF23293">
    <property type="entry name" value="zf_ULT1"/>
    <property type="match status" value="1"/>
</dbReference>